<keyword evidence="2" id="KW-0238">DNA-binding</keyword>
<accession>A0A6A1TKS7</accession>
<sequence>MPFRPEHANAFQIMIEAVSSGILRAVRSLAFSCRPRLRADALSQPEGRRTARNASLFLCVPCALCLPGRWGRAAFRLRGRRIGALFADHRVHHATACLPGVPRSDREQPWLHAVVPCVVAVAVGFFRDLVDPLLLVIFFGYGVALYRQTVSGGDDLMAEASLQRVRPALRAARLTAGLMLFFALSDAALAVYTNIYGARDVPLAVTIMNLAAMAAVIVYYFSPDFSSAKPTAASPSVEPTEEDKIALSRIEAALEEGELYRSEDLSLAKLSRKARLPAREVSAAINRVTGLNVSQFVNDRRIAEACRLLRETERTVIQVMLDVGFSTKSNFNREFRRVTGMSPKQWRAEARAAQDGGAIKTRP</sequence>
<evidence type="ECO:0000259" key="5">
    <source>
        <dbReference type="PROSITE" id="PS01124"/>
    </source>
</evidence>
<dbReference type="AlphaFoldDB" id="A0A6A1TKS7"/>
<reference evidence="6 7" key="1">
    <citation type="submission" date="2019-09" db="EMBL/GenBank/DDBJ databases">
        <title>Genome sequencing of Ng87 strain.</title>
        <authorList>
            <person name="Karasev E.S."/>
            <person name="Andronov E."/>
        </authorList>
    </citation>
    <scope>NUCLEOTIDE SEQUENCE [LARGE SCALE GENOMIC DNA]</scope>
    <source>
        <strain evidence="6 7">Ng87</strain>
    </source>
</reference>
<dbReference type="InterPro" id="IPR009057">
    <property type="entry name" value="Homeodomain-like_sf"/>
</dbReference>
<comment type="caution">
    <text evidence="6">The sequence shown here is derived from an EMBL/GenBank/DDBJ whole genome shotgun (WGS) entry which is preliminary data.</text>
</comment>
<evidence type="ECO:0000313" key="6">
    <source>
        <dbReference type="EMBL" id="KAB1085009.1"/>
    </source>
</evidence>
<feature type="transmembrane region" description="Helical" evidence="4">
    <location>
        <begin position="201"/>
        <end position="221"/>
    </location>
</feature>
<dbReference type="EMBL" id="VZUL01000002">
    <property type="protein sequence ID" value="KAB1085009.1"/>
    <property type="molecule type" value="Genomic_DNA"/>
</dbReference>
<organism evidence="6 7">
    <name type="scientific">Neorhizobium galegae</name>
    <name type="common">Rhizobium galegae</name>
    <dbReference type="NCBI Taxonomy" id="399"/>
    <lineage>
        <taxon>Bacteria</taxon>
        <taxon>Pseudomonadati</taxon>
        <taxon>Pseudomonadota</taxon>
        <taxon>Alphaproteobacteria</taxon>
        <taxon>Hyphomicrobiales</taxon>
        <taxon>Rhizobiaceae</taxon>
        <taxon>Rhizobium/Agrobacterium group</taxon>
        <taxon>Neorhizobium</taxon>
    </lineage>
</organism>
<dbReference type="Pfam" id="PF12833">
    <property type="entry name" value="HTH_18"/>
    <property type="match status" value="1"/>
</dbReference>
<evidence type="ECO:0000256" key="1">
    <source>
        <dbReference type="ARBA" id="ARBA00023015"/>
    </source>
</evidence>
<keyword evidence="1" id="KW-0805">Transcription regulation</keyword>
<dbReference type="Proteomes" id="UP000386575">
    <property type="component" value="Unassembled WGS sequence"/>
</dbReference>
<dbReference type="SUPFAM" id="SSF46689">
    <property type="entry name" value="Homeodomain-like"/>
    <property type="match status" value="1"/>
</dbReference>
<dbReference type="GO" id="GO:0043565">
    <property type="term" value="F:sequence-specific DNA binding"/>
    <property type="evidence" value="ECO:0007669"/>
    <property type="project" value="InterPro"/>
</dbReference>
<keyword evidence="3" id="KW-0804">Transcription</keyword>
<dbReference type="PROSITE" id="PS01124">
    <property type="entry name" value="HTH_ARAC_FAMILY_2"/>
    <property type="match status" value="1"/>
</dbReference>
<gene>
    <name evidence="6" type="ORF">F4V91_00290</name>
</gene>
<evidence type="ECO:0000313" key="7">
    <source>
        <dbReference type="Proteomes" id="UP000386575"/>
    </source>
</evidence>
<dbReference type="PANTHER" id="PTHR43280">
    <property type="entry name" value="ARAC-FAMILY TRANSCRIPTIONAL REGULATOR"/>
    <property type="match status" value="1"/>
</dbReference>
<feature type="domain" description="HTH araC/xylS-type" evidence="5">
    <location>
        <begin position="244"/>
        <end position="349"/>
    </location>
</feature>
<keyword evidence="4" id="KW-0472">Membrane</keyword>
<proteinExistence type="predicted"/>
<keyword evidence="4" id="KW-0812">Transmembrane</keyword>
<dbReference type="GO" id="GO:0003700">
    <property type="term" value="F:DNA-binding transcription factor activity"/>
    <property type="evidence" value="ECO:0007669"/>
    <property type="project" value="InterPro"/>
</dbReference>
<feature type="transmembrane region" description="Helical" evidence="4">
    <location>
        <begin position="171"/>
        <end position="195"/>
    </location>
</feature>
<name>A0A6A1TKS7_NEOGA</name>
<dbReference type="SMART" id="SM00342">
    <property type="entry name" value="HTH_ARAC"/>
    <property type="match status" value="1"/>
</dbReference>
<evidence type="ECO:0000256" key="4">
    <source>
        <dbReference type="SAM" id="Phobius"/>
    </source>
</evidence>
<evidence type="ECO:0000256" key="3">
    <source>
        <dbReference type="ARBA" id="ARBA00023163"/>
    </source>
</evidence>
<dbReference type="Gene3D" id="1.10.10.60">
    <property type="entry name" value="Homeodomain-like"/>
    <property type="match status" value="1"/>
</dbReference>
<dbReference type="InterPro" id="IPR018060">
    <property type="entry name" value="HTH_AraC"/>
</dbReference>
<protein>
    <submittedName>
        <fullName evidence="6">Helix-turn-helix transcriptional regulator</fullName>
    </submittedName>
</protein>
<dbReference type="PANTHER" id="PTHR43280:SF29">
    <property type="entry name" value="ARAC-FAMILY TRANSCRIPTIONAL REGULATOR"/>
    <property type="match status" value="1"/>
</dbReference>
<evidence type="ECO:0000256" key="2">
    <source>
        <dbReference type="ARBA" id="ARBA00023125"/>
    </source>
</evidence>
<keyword evidence="4" id="KW-1133">Transmembrane helix</keyword>